<feature type="binding site" evidence="7">
    <location>
        <position position="38"/>
    </location>
    <ligand>
        <name>substrate</name>
    </ligand>
</feature>
<protein>
    <recommendedName>
        <fullName evidence="7">Inorganic pyrophosphatase</fullName>
        <ecNumber evidence="7">3.6.1.1</ecNumber>
    </recommendedName>
    <alternativeName>
        <fullName evidence="7">Pyrophosphate phospho-hydrolase</fullName>
        <shortName evidence="7">PPase</shortName>
    </alternativeName>
</protein>
<dbReference type="PROSITE" id="PS00387">
    <property type="entry name" value="PPASE"/>
    <property type="match status" value="1"/>
</dbReference>
<keyword evidence="4 7" id="KW-0378">Hydrolase</keyword>
<dbReference type="EC" id="3.6.1.1" evidence="7"/>
<proteinExistence type="inferred from homology"/>
<dbReference type="GO" id="GO:0000287">
    <property type="term" value="F:magnesium ion binding"/>
    <property type="evidence" value="ECO:0007669"/>
    <property type="project" value="UniProtKB-UniRule"/>
</dbReference>
<keyword evidence="3 7" id="KW-0479">Metal-binding</keyword>
<feature type="binding site" evidence="7">
    <location>
        <position position="16"/>
    </location>
    <ligand>
        <name>Mg(2+)</name>
        <dbReference type="ChEBI" id="CHEBI:18420"/>
        <label>2</label>
    </ligand>
</feature>
<gene>
    <name evidence="7 8" type="primary">ppa</name>
    <name evidence="8" type="ORF">SCA03_41000</name>
</gene>
<feature type="binding site" evidence="7">
    <location>
        <position position="97"/>
    </location>
    <ligand>
        <name>Mg(2+)</name>
        <dbReference type="ChEBI" id="CHEBI:18420"/>
        <label>3</label>
    </ligand>
</feature>
<comment type="cofactor">
    <cofactor evidence="1 7">
        <name>Mg(2+)</name>
        <dbReference type="ChEBI" id="CHEBI:18420"/>
    </cofactor>
</comment>
<comment type="catalytic activity">
    <reaction evidence="6 7">
        <text>diphosphate + H2O = 2 phosphate + H(+)</text>
        <dbReference type="Rhea" id="RHEA:24576"/>
        <dbReference type="ChEBI" id="CHEBI:15377"/>
        <dbReference type="ChEBI" id="CHEBI:15378"/>
        <dbReference type="ChEBI" id="CHEBI:33019"/>
        <dbReference type="ChEBI" id="CHEBI:43474"/>
        <dbReference type="EC" id="3.6.1.1"/>
    </reaction>
</comment>
<comment type="subunit">
    <text evidence="7">Homohexamer.</text>
</comment>
<dbReference type="GO" id="GO:0006796">
    <property type="term" value="P:phosphate-containing compound metabolic process"/>
    <property type="evidence" value="ECO:0007669"/>
    <property type="project" value="InterPro"/>
</dbReference>
<name>A0A4Y3R2M1_STRCI</name>
<comment type="subcellular location">
    <subcellularLocation>
        <location evidence="7">Cytoplasm</location>
    </subcellularLocation>
</comment>
<feature type="binding site" evidence="7">
    <location>
        <position position="50"/>
    </location>
    <ligand>
        <name>substrate</name>
    </ligand>
</feature>
<comment type="function">
    <text evidence="7">Catalyzes the hydrolysis of inorganic pyrophosphate (PPi) forming two phosphate ions.</text>
</comment>
<feature type="binding site" evidence="7">
    <location>
        <position position="97"/>
    </location>
    <ligand>
        <name>Mg(2+)</name>
        <dbReference type="ChEBI" id="CHEBI:18420"/>
        <label>1</label>
    </ligand>
</feature>
<evidence type="ECO:0000256" key="1">
    <source>
        <dbReference type="ARBA" id="ARBA00001946"/>
    </source>
</evidence>
<keyword evidence="5 7" id="KW-0460">Magnesium</keyword>
<accession>A0A4Y3R2M1</accession>
<dbReference type="Gene3D" id="3.90.80.10">
    <property type="entry name" value="Inorganic pyrophosphatase"/>
    <property type="match status" value="1"/>
</dbReference>
<comment type="similarity">
    <text evidence="7">Belongs to the PPase family.</text>
</comment>
<dbReference type="GO" id="GO:0004427">
    <property type="term" value="F:inorganic diphosphate phosphatase activity"/>
    <property type="evidence" value="ECO:0007669"/>
    <property type="project" value="UniProtKB-UniRule"/>
</dbReference>
<keyword evidence="9" id="KW-1185">Reference proteome</keyword>
<dbReference type="HAMAP" id="MF_00209">
    <property type="entry name" value="Inorganic_PPase"/>
    <property type="match status" value="1"/>
</dbReference>
<feature type="binding site" evidence="7">
    <location>
        <position position="92"/>
    </location>
    <ligand>
        <name>Mg(2+)</name>
        <dbReference type="ChEBI" id="CHEBI:18420"/>
        <label>3</label>
    </ligand>
</feature>
<evidence type="ECO:0000256" key="3">
    <source>
        <dbReference type="ARBA" id="ARBA00022723"/>
    </source>
</evidence>
<comment type="caution">
    <text evidence="8">The sequence shown here is derived from an EMBL/GenBank/DDBJ whole genome shotgun (WGS) entry which is preliminary data.</text>
</comment>
<evidence type="ECO:0000256" key="7">
    <source>
        <dbReference type="HAMAP-Rule" id="MF_00209"/>
    </source>
</evidence>
<feature type="binding site" evidence="7">
    <location>
        <position position="60"/>
    </location>
    <ligand>
        <name>Mg(2+)</name>
        <dbReference type="ChEBI" id="CHEBI:18420"/>
        <label>1</label>
    </ligand>
</feature>
<feature type="binding site" evidence="7">
    <location>
        <position position="24"/>
    </location>
    <ligand>
        <name>substrate</name>
    </ligand>
</feature>
<dbReference type="InterPro" id="IPR008162">
    <property type="entry name" value="Pyrophosphatase"/>
</dbReference>
<feature type="binding site" evidence="7">
    <location>
        <position position="65"/>
    </location>
    <ligand>
        <name>Mg(2+)</name>
        <dbReference type="ChEBI" id="CHEBI:18420"/>
        <label>2</label>
    </ligand>
</feature>
<reference evidence="8 9" key="1">
    <citation type="submission" date="2019-06" db="EMBL/GenBank/DDBJ databases">
        <title>Whole genome shotgun sequence of Streptomyces cacaoi subsp. cacaoi NBRC 12748.</title>
        <authorList>
            <person name="Hosoyama A."/>
            <person name="Uohara A."/>
            <person name="Ohji S."/>
            <person name="Ichikawa N."/>
        </authorList>
    </citation>
    <scope>NUCLEOTIDE SEQUENCE [LARGE SCALE GENOMIC DNA]</scope>
    <source>
        <strain evidence="8 9">NBRC 12748</strain>
    </source>
</reference>
<sequence>MIYTEEPPLEFDVTIEIPKGSRNKYEVDHKTGRIRLDRHLFTSTVYPADYGFVDGTLGEDGDPLDALVLLEEPTFPGCIIKCRAIGMFRMTDEAGGDDKLLCVPSSDPRMEHLRDIHHVSEFDRLEIQHFFEVYKDLEPGKSVEGADWVGRAEAEAEVEASIKRLEAEGGH</sequence>
<dbReference type="Pfam" id="PF00719">
    <property type="entry name" value="Pyrophosphatase"/>
    <property type="match status" value="1"/>
</dbReference>
<evidence type="ECO:0000256" key="6">
    <source>
        <dbReference type="ARBA" id="ARBA00047820"/>
    </source>
</evidence>
<evidence type="ECO:0000256" key="5">
    <source>
        <dbReference type="ARBA" id="ARBA00022842"/>
    </source>
</evidence>
<evidence type="ECO:0000313" key="8">
    <source>
        <dbReference type="EMBL" id="GEB51549.1"/>
    </source>
</evidence>
<feature type="binding site" evidence="7">
    <location>
        <position position="65"/>
    </location>
    <ligand>
        <name>Mg(2+)</name>
        <dbReference type="ChEBI" id="CHEBI:18420"/>
        <label>1</label>
    </ligand>
</feature>
<dbReference type="PANTHER" id="PTHR10286">
    <property type="entry name" value="INORGANIC PYROPHOSPHATASE"/>
    <property type="match status" value="1"/>
</dbReference>
<dbReference type="GO" id="GO:0005737">
    <property type="term" value="C:cytoplasm"/>
    <property type="evidence" value="ECO:0007669"/>
    <property type="project" value="UniProtKB-SubCell"/>
</dbReference>
<feature type="binding site" evidence="7">
    <location>
        <position position="134"/>
    </location>
    <ligand>
        <name>substrate</name>
    </ligand>
</feature>
<evidence type="ECO:0000313" key="9">
    <source>
        <dbReference type="Proteomes" id="UP000319210"/>
    </source>
</evidence>
<dbReference type="FunFam" id="3.90.80.10:FF:000003">
    <property type="entry name" value="Inorganic pyrophosphatase"/>
    <property type="match status" value="1"/>
</dbReference>
<feature type="active site" description="Proton acceptor" evidence="7">
    <location>
        <position position="97"/>
    </location>
</feature>
<organism evidence="8 9">
    <name type="scientific">Streptomyces cacaoi</name>
    <dbReference type="NCBI Taxonomy" id="1898"/>
    <lineage>
        <taxon>Bacteria</taxon>
        <taxon>Bacillati</taxon>
        <taxon>Actinomycetota</taxon>
        <taxon>Actinomycetes</taxon>
        <taxon>Kitasatosporales</taxon>
        <taxon>Streptomycetaceae</taxon>
        <taxon>Streptomyces</taxon>
    </lineage>
</organism>
<evidence type="ECO:0000256" key="2">
    <source>
        <dbReference type="ARBA" id="ARBA00022490"/>
    </source>
</evidence>
<evidence type="ECO:0000256" key="4">
    <source>
        <dbReference type="ARBA" id="ARBA00022801"/>
    </source>
</evidence>
<dbReference type="InterPro" id="IPR036649">
    <property type="entry name" value="Pyrophosphatase_sf"/>
</dbReference>
<dbReference type="SUPFAM" id="SSF50324">
    <property type="entry name" value="Inorganic pyrophosphatase"/>
    <property type="match status" value="1"/>
</dbReference>
<dbReference type="CDD" id="cd00412">
    <property type="entry name" value="pyrophosphatase"/>
    <property type="match status" value="1"/>
</dbReference>
<dbReference type="Proteomes" id="UP000319210">
    <property type="component" value="Unassembled WGS sequence"/>
</dbReference>
<keyword evidence="2 7" id="KW-0963">Cytoplasm</keyword>
<dbReference type="AlphaFoldDB" id="A0A4Y3R2M1"/>
<dbReference type="EMBL" id="BJMM01000021">
    <property type="protein sequence ID" value="GEB51549.1"/>
    <property type="molecule type" value="Genomic_DNA"/>
</dbReference>